<dbReference type="SUPFAM" id="SSF109604">
    <property type="entry name" value="HD-domain/PDEase-like"/>
    <property type="match status" value="1"/>
</dbReference>
<dbReference type="Pfam" id="PF07514">
    <property type="entry name" value="TraI_2"/>
    <property type="match status" value="1"/>
</dbReference>
<feature type="region of interest" description="Disordered" evidence="1">
    <location>
        <begin position="466"/>
        <end position="493"/>
    </location>
</feature>
<dbReference type="InterPro" id="IPR011119">
    <property type="entry name" value="Unchr_helicase_relaxase_TraI"/>
</dbReference>
<dbReference type="EMBL" id="MLAG01000054">
    <property type="protein sequence ID" value="OOF80856.1"/>
    <property type="molecule type" value="Genomic_DNA"/>
</dbReference>
<feature type="compositionally biased region" description="Basic and acidic residues" evidence="1">
    <location>
        <begin position="468"/>
        <end position="482"/>
    </location>
</feature>
<dbReference type="Pfam" id="PF07515">
    <property type="entry name" value="TraI_2_C"/>
    <property type="match status" value="1"/>
</dbReference>
<dbReference type="NCBIfam" id="NF041494">
    <property type="entry name" value="MobH"/>
    <property type="match status" value="1"/>
</dbReference>
<sequence length="643" mass="72657">MLSLVFNRLKGKKQDSLEVISNLENQNLSISKVDSDGWITPFPASELLNSDLRQKYLNLIWQQVSMTQDMYNELYKKPIERYAEMVQLLPASESHHHSHLGGMLDHGLEVLSFAAKLRQSYVLPQNAAPEEQSRQRDAWTATVIYAALVHDIGKVIVDIEIQLKDGTRWFPWLGIPTQPYKFKYVKGRDYELHSAMGSYLASYLIPKEAFEWLAGYPEAFSSLMYAMADHKDKSGLLSEIVQKADQNSVTLALGGDVSKLVQKPGTSFAKQIVMALRHLLQHKFKINTPKGPADGWLTDEALWLMSKPTADQIRAYLLEQGISAPADNPKLFNEMQSLGIIESTSDGTAIWHCRIKANSGWCPPKAFSLLRIKPEIAWENLSDRPKVFLGCVDIENECVSDSTENSKIEAVSNVIEPETSHTISLECMEIQPSFENVPSQNMEVDAKPEEMTDTIDLVMGLFSPTDQSQEHQKYQERGEEQKTLSTPQINGPVTDIEVTKTVSRASKESADISGESFVEWLKAGITGNIFAINNPSAKLHIVKGQLFLVTPGIFQMFFNSKGITDFTKKDIETLQYSFQALKLHKKYHHLNNDSINFWRCQVIGPRKISQLIGYLIEKTDYFFGSRVPIDNLHLSLIEENYSE</sequence>
<dbReference type="NCBIfam" id="TIGR03760">
    <property type="entry name" value="ICE_TraI_Pfluor"/>
    <property type="match status" value="1"/>
</dbReference>
<protein>
    <submittedName>
        <fullName evidence="4">Relaxase</fullName>
    </submittedName>
</protein>
<dbReference type="Proteomes" id="UP000188573">
    <property type="component" value="Unassembled WGS sequence"/>
</dbReference>
<dbReference type="Gene3D" id="1.10.10.10">
    <property type="entry name" value="Winged helix-like DNA-binding domain superfamily/Winged helix DNA-binding domain"/>
    <property type="match status" value="1"/>
</dbReference>
<feature type="domain" description="Putative conjugal transfer nickase/helicase TraI C-terminal" evidence="3">
    <location>
        <begin position="513"/>
        <end position="635"/>
    </location>
</feature>
<comment type="caution">
    <text evidence="4">The sequence shown here is derived from an EMBL/GenBank/DDBJ whole genome shotgun (WGS) entry which is preliminary data.</text>
</comment>
<dbReference type="InterPro" id="IPR036390">
    <property type="entry name" value="WH_DNA-bd_sf"/>
</dbReference>
<accession>A0A1V3KT36</accession>
<evidence type="ECO:0000313" key="5">
    <source>
        <dbReference type="Proteomes" id="UP000188573"/>
    </source>
</evidence>
<organism evidence="4 5">
    <name type="scientific">Rodentibacter ratti</name>
    <dbReference type="NCBI Taxonomy" id="1906745"/>
    <lineage>
        <taxon>Bacteria</taxon>
        <taxon>Pseudomonadati</taxon>
        <taxon>Pseudomonadota</taxon>
        <taxon>Gammaproteobacteria</taxon>
        <taxon>Pasteurellales</taxon>
        <taxon>Pasteurellaceae</taxon>
        <taxon>Rodentibacter</taxon>
    </lineage>
</organism>
<dbReference type="AlphaFoldDB" id="A0A1V3KT36"/>
<evidence type="ECO:0000259" key="3">
    <source>
        <dbReference type="Pfam" id="PF07515"/>
    </source>
</evidence>
<keyword evidence="5" id="KW-1185">Reference proteome</keyword>
<evidence type="ECO:0000313" key="4">
    <source>
        <dbReference type="EMBL" id="OOF80856.1"/>
    </source>
</evidence>
<dbReference type="RefSeq" id="WP_077497843.1">
    <property type="nucleotide sequence ID" value="NZ_MLAG01000054.1"/>
</dbReference>
<dbReference type="InterPro" id="IPR022391">
    <property type="entry name" value="ICE_relaxase_PFGI-1"/>
</dbReference>
<proteinExistence type="predicted"/>
<gene>
    <name evidence="4" type="ORF">BKG92_10125</name>
</gene>
<dbReference type="Gene3D" id="1.10.3210.40">
    <property type="match status" value="1"/>
</dbReference>
<feature type="domain" description="Uncharacterised" evidence="2">
    <location>
        <begin position="40"/>
        <end position="350"/>
    </location>
</feature>
<evidence type="ECO:0000256" key="1">
    <source>
        <dbReference type="SAM" id="MobiDB-lite"/>
    </source>
</evidence>
<dbReference type="Gene3D" id="2.40.10.200">
    <property type="entry name" value="STY4665 C-terminal domain-like"/>
    <property type="match status" value="1"/>
</dbReference>
<name>A0A1V3KT36_9PAST</name>
<dbReference type="SUPFAM" id="SSF46785">
    <property type="entry name" value="Winged helix' DNA-binding domain"/>
    <property type="match status" value="1"/>
</dbReference>
<dbReference type="InterPro" id="IPR036388">
    <property type="entry name" value="WH-like_DNA-bd_sf"/>
</dbReference>
<reference evidence="4 5" key="1">
    <citation type="submission" date="2016-10" db="EMBL/GenBank/DDBJ databases">
        <title>Rodentibacter gen. nov. and new species.</title>
        <authorList>
            <person name="Christensen H."/>
        </authorList>
    </citation>
    <scope>NUCLEOTIDE SEQUENCE [LARGE SCALE GENOMIC DNA]</scope>
    <source>
        <strain evidence="4 5">Ac81</strain>
    </source>
</reference>
<evidence type="ECO:0000259" key="2">
    <source>
        <dbReference type="Pfam" id="PF07514"/>
    </source>
</evidence>
<dbReference type="InterPro" id="IPR011093">
    <property type="entry name" value="TraI_2_C"/>
</dbReference>